<feature type="transmembrane region" description="Helical" evidence="1">
    <location>
        <begin position="158"/>
        <end position="178"/>
    </location>
</feature>
<dbReference type="Proteomes" id="UP000031656">
    <property type="component" value="Chromosome"/>
</dbReference>
<reference evidence="2 3" key="1">
    <citation type="journal article" date="2015" name="Appl. Microbiol. Biotechnol.">
        <title>The consequence of an additional NADH dehydrogenase paralog on the growth of Gluconobacter oxydans DSM3504.</title>
        <authorList>
            <person name="Kostner D."/>
            <person name="Luchterhand B."/>
            <person name="Junker A."/>
            <person name="Volland S."/>
            <person name="Daniel R."/>
            <person name="Buchs J."/>
            <person name="Liebl W."/>
            <person name="Ehrenreich A."/>
        </authorList>
    </citation>
    <scope>NUCLEOTIDE SEQUENCE [LARGE SCALE GENOMIC DNA]</scope>
    <source>
        <strain evidence="2">DSM 3504</strain>
    </source>
</reference>
<evidence type="ECO:0000313" key="2">
    <source>
        <dbReference type="EMBL" id="AHK71732.1"/>
    </source>
</evidence>
<organism evidence="2 3">
    <name type="scientific">Gluconobacter oxydans DSM 3504</name>
    <dbReference type="NCBI Taxonomy" id="1288313"/>
    <lineage>
        <taxon>Bacteria</taxon>
        <taxon>Pseudomonadati</taxon>
        <taxon>Pseudomonadota</taxon>
        <taxon>Alphaproteobacteria</taxon>
        <taxon>Acetobacterales</taxon>
        <taxon>Acetobacteraceae</taxon>
        <taxon>Gluconobacter</taxon>
    </lineage>
</organism>
<gene>
    <name evidence="2" type="primary">mreD</name>
    <name evidence="2" type="ORF">GLS_c18580</name>
</gene>
<evidence type="ECO:0000256" key="1">
    <source>
        <dbReference type="SAM" id="Phobius"/>
    </source>
</evidence>
<dbReference type="RefSeq" id="WP_041112024.1">
    <property type="nucleotide sequence ID" value="NZ_CP004373.1"/>
</dbReference>
<dbReference type="HOGENOM" id="CLU_122712_0_0_5"/>
<feature type="transmembrane region" description="Helical" evidence="1">
    <location>
        <begin position="78"/>
        <end position="110"/>
    </location>
</feature>
<dbReference type="EMBL" id="CP004373">
    <property type="protein sequence ID" value="AHK71732.1"/>
    <property type="molecule type" value="Genomic_DNA"/>
</dbReference>
<accession>A0A067Z6G2</accession>
<keyword evidence="1" id="KW-1133">Transmembrane helix</keyword>
<evidence type="ECO:0000313" key="3">
    <source>
        <dbReference type="Proteomes" id="UP000031656"/>
    </source>
</evidence>
<feature type="transmembrane region" description="Helical" evidence="1">
    <location>
        <begin position="27"/>
        <end position="48"/>
    </location>
</feature>
<feature type="transmembrane region" description="Helical" evidence="1">
    <location>
        <begin position="122"/>
        <end position="146"/>
    </location>
</feature>
<name>A0A067Z6G2_GLUOY</name>
<sequence length="188" mass="20519">MVAENSTPHLHSAVEPKQTFRRALDMAARAAMPSLFIMFSAILLSAPFGIPGQAQLQFGIAMCTVWFWAYSRPRSMPALAVFLCGLVVEIFSFGPPGTVLLSLLVIYGVAHHWRYGLSRLGFIAGWLIFSVFAALASFFQWALVCLHAVALLSPAPGLFQAALTIGIYPSLTALFVWGRRTFANPDQA</sequence>
<dbReference type="GeneID" id="56906074"/>
<dbReference type="AlphaFoldDB" id="A0A067Z6G2"/>
<keyword evidence="1" id="KW-0812">Transmembrane</keyword>
<proteinExistence type="predicted"/>
<protein>
    <submittedName>
        <fullName evidence="2">Putative rod shape-determining protein MreD</fullName>
    </submittedName>
</protein>
<keyword evidence="1" id="KW-0472">Membrane</keyword>
<dbReference type="KEGG" id="goy:GLS_c18580"/>